<protein>
    <submittedName>
        <fullName evidence="1">Uncharacterized protein</fullName>
    </submittedName>
</protein>
<keyword evidence="2" id="KW-1185">Reference proteome</keyword>
<organism evidence="1 2">
    <name type="scientific">Melastoma candidum</name>
    <dbReference type="NCBI Taxonomy" id="119954"/>
    <lineage>
        <taxon>Eukaryota</taxon>
        <taxon>Viridiplantae</taxon>
        <taxon>Streptophyta</taxon>
        <taxon>Embryophyta</taxon>
        <taxon>Tracheophyta</taxon>
        <taxon>Spermatophyta</taxon>
        <taxon>Magnoliopsida</taxon>
        <taxon>eudicotyledons</taxon>
        <taxon>Gunneridae</taxon>
        <taxon>Pentapetalae</taxon>
        <taxon>rosids</taxon>
        <taxon>malvids</taxon>
        <taxon>Myrtales</taxon>
        <taxon>Melastomataceae</taxon>
        <taxon>Melastomatoideae</taxon>
        <taxon>Melastomateae</taxon>
        <taxon>Melastoma</taxon>
    </lineage>
</organism>
<name>A0ACB9MLG6_9MYRT</name>
<sequence>MLPVSDRLSSPEHHHKKTAAAAAATAPSKELLLHNRKTSFGSLTGSPHSPYSFSLGQHRGGRTFLFLVFISLQIVLFFSARSLPFSLSSNHGNRRFSSADASTDALASSFAAAGLRASSKHDNCDSGTIHTLRDVHGCGEVLQISRWLNLGN</sequence>
<reference evidence="2" key="1">
    <citation type="journal article" date="2023" name="Front. Plant Sci.">
        <title>Chromosomal-level genome assembly of Melastoma candidum provides insights into trichome evolution.</title>
        <authorList>
            <person name="Zhong Y."/>
            <person name="Wu W."/>
            <person name="Sun C."/>
            <person name="Zou P."/>
            <person name="Liu Y."/>
            <person name="Dai S."/>
            <person name="Zhou R."/>
        </authorList>
    </citation>
    <scope>NUCLEOTIDE SEQUENCE [LARGE SCALE GENOMIC DNA]</scope>
</reference>
<gene>
    <name evidence="1" type="ORF">MLD38_030349</name>
</gene>
<dbReference type="EMBL" id="CM042888">
    <property type="protein sequence ID" value="KAI4324906.1"/>
    <property type="molecule type" value="Genomic_DNA"/>
</dbReference>
<evidence type="ECO:0000313" key="1">
    <source>
        <dbReference type="EMBL" id="KAI4324906.1"/>
    </source>
</evidence>
<dbReference type="Proteomes" id="UP001057402">
    <property type="component" value="Chromosome 9"/>
</dbReference>
<accession>A0ACB9MLG6</accession>
<proteinExistence type="predicted"/>
<evidence type="ECO:0000313" key="2">
    <source>
        <dbReference type="Proteomes" id="UP001057402"/>
    </source>
</evidence>
<comment type="caution">
    <text evidence="1">The sequence shown here is derived from an EMBL/GenBank/DDBJ whole genome shotgun (WGS) entry which is preliminary data.</text>
</comment>